<dbReference type="Proteomes" id="UP001407347">
    <property type="component" value="Unassembled WGS sequence"/>
</dbReference>
<comment type="caution">
    <text evidence="1">The sequence shown here is derived from an EMBL/GenBank/DDBJ whole genome shotgun (WGS) entry which is preliminary data.</text>
</comment>
<evidence type="ECO:0008006" key="3">
    <source>
        <dbReference type="Google" id="ProtNLM"/>
    </source>
</evidence>
<proteinExistence type="predicted"/>
<dbReference type="InterPro" id="IPR012334">
    <property type="entry name" value="Pectin_lyas_fold"/>
</dbReference>
<reference evidence="1 2" key="1">
    <citation type="journal article" date="2023" name="PLoS ONE">
        <title>Complete genome assembly of Hawai'i environmental nontuberculous mycobacteria reveals unexpected co-isolation with methylobacteria.</title>
        <authorList>
            <person name="Hendrix J."/>
            <person name="Epperson L.E."/>
            <person name="Tong E.I."/>
            <person name="Chan Y.L."/>
            <person name="Hasan N.A."/>
            <person name="Dawrs S.N."/>
            <person name="Norton G.J."/>
            <person name="Virdi R."/>
            <person name="Crooks J.L."/>
            <person name="Chan E.D."/>
            <person name="Honda J.R."/>
            <person name="Strong M."/>
        </authorList>
    </citation>
    <scope>NUCLEOTIDE SEQUENCE [LARGE SCALE GENOMIC DNA]</scope>
    <source>
        <strain evidence="1 2">NJH_HI04-1</strain>
    </source>
</reference>
<evidence type="ECO:0000313" key="1">
    <source>
        <dbReference type="EMBL" id="MEN3238521.1"/>
    </source>
</evidence>
<organism evidence="1 2">
    <name type="scientific">Methylobacterium ajmalii</name>
    <dbReference type="NCBI Taxonomy" id="2738439"/>
    <lineage>
        <taxon>Bacteria</taxon>
        <taxon>Pseudomonadati</taxon>
        <taxon>Pseudomonadota</taxon>
        <taxon>Alphaproteobacteria</taxon>
        <taxon>Hyphomicrobiales</taxon>
        <taxon>Methylobacteriaceae</taxon>
        <taxon>Methylobacterium</taxon>
    </lineage>
</organism>
<sequence length="398" mass="42760">MSMYKDVTDYGANPNAADNWAAFQAAADTGFINIPPGDWAVERPIVTGSRPLFVRGAGMATGGTRILTKQQGDLFVHGYGAGQPISDGQFSMRDLVLSTTGPGVGTAIKIRQNMNSGGFFMENVRFGSFGTSFNWSRYIDAEGTTGTRLVNVKGDGGSYVTDPALAGAQVQVGAVFRSPNKDAKIFVVVLEDCDISGYHHGIKFEVQGDANTGGSIEGIVMERCGGRSVTGPLIRLEQSPQRGGWRSPYFNFSHCNMEGPGTLMDLDAVSEFRMHDNLQFIGQAPAGFNLAREDYIKLRSVDRAYFDRNTFVAYAGSKLYSFIAALGSSRDVHFGVNAFEVSRGYTLPSGEVIPNASATCGIYCEGSTTGCTYTPGSKFRNFDEFGVQKINGPTIPTA</sequence>
<dbReference type="InterPro" id="IPR011050">
    <property type="entry name" value="Pectin_lyase_fold/virulence"/>
</dbReference>
<dbReference type="EMBL" id="JAQYXP010000006">
    <property type="protein sequence ID" value="MEN3238521.1"/>
    <property type="molecule type" value="Genomic_DNA"/>
</dbReference>
<protein>
    <recommendedName>
        <fullName evidence="3">Pectate lyase superfamily protein domain-containing protein</fullName>
    </recommendedName>
</protein>
<dbReference type="Gene3D" id="2.160.20.10">
    <property type="entry name" value="Single-stranded right-handed beta-helix, Pectin lyase-like"/>
    <property type="match status" value="1"/>
</dbReference>
<dbReference type="SUPFAM" id="SSF51126">
    <property type="entry name" value="Pectin lyase-like"/>
    <property type="match status" value="1"/>
</dbReference>
<gene>
    <name evidence="1" type="ORF">PUR29_34345</name>
</gene>
<accession>A0ABV0A4W8</accession>
<keyword evidence="2" id="KW-1185">Reference proteome</keyword>
<evidence type="ECO:0000313" key="2">
    <source>
        <dbReference type="Proteomes" id="UP001407347"/>
    </source>
</evidence>
<dbReference type="RefSeq" id="WP_346013656.1">
    <property type="nucleotide sequence ID" value="NZ_JAQYXP010000006.1"/>
</dbReference>
<name>A0ABV0A4W8_9HYPH</name>